<feature type="region of interest" description="Disordered" evidence="2">
    <location>
        <begin position="316"/>
        <end position="430"/>
    </location>
</feature>
<feature type="compositionally biased region" description="Acidic residues" evidence="2">
    <location>
        <begin position="354"/>
        <end position="380"/>
    </location>
</feature>
<feature type="compositionally biased region" description="Low complexity" evidence="2">
    <location>
        <begin position="410"/>
        <end position="430"/>
    </location>
</feature>
<sequence length="658" mass="72991">MTTVKYNGINACNMSLSWFVDLALLVQSGCAFTFEAAPAFLKALDSMYNSGPQTLSRIRSRKFESFTCLRVGDVMRYKGNLSAADELYAASIRVLPLLGDPWNQRGLLLAKRDVLKCLYFHYRALHCRFSFIGATSNIQKIFQEHSETTVLVDSPFVDRFLHVLSKFYFMTRVHQRLVDSLLEECITMEAIVPLLGVLSELGVSSDEKAIINAIYRLVDGAVASIARRQMDGCSSEKELWVLALCLRVCSPEALKAKPITDLVQRLLDNEVPIRDSELTRFWLCFEDPCDRPLTAGGLARTLCAIRDGEVINRKEINSGANRPLPSEDDEAEAEDQHGESTVAAGRRRERAESESESAGEHDDEEEPAIVEMSLSDDDDPGLVAKPRPGSSSSSSDFDYDDPCPKKKRMAAASLALSSPTTSGELSSSTLPTPELANKISATPICRPSSSDLPAIVNFLIDHFVPNEPILASLQVSNREELSRLLDDLVSDSLSCPGTVVARDETRNEVIGVCLASRHHLFDQQLDRLCRYSFTDKGLSIAVEFLKYVFNRVDVAYHLEEAGVSKPVFVVLVGVKPEYQKGGLGKRLLNESLDSARNSSDRCDSAFTVCTSEGVQPLYHQHFRQVISRVKYSDYRGEFRDPPIRPKAANSLLVLLAKL</sequence>
<dbReference type="Pfam" id="PF10373">
    <property type="entry name" value="EST1_DNA_bind"/>
    <property type="match status" value="1"/>
</dbReference>
<comment type="caution">
    <text evidence="5">The sequence shown here is derived from an EMBL/GenBank/DDBJ whole genome shotgun (WGS) entry which is preliminary data.</text>
</comment>
<dbReference type="Gene3D" id="3.40.630.30">
    <property type="match status" value="1"/>
</dbReference>
<feature type="domain" description="DNA/RNA-binding" evidence="4">
    <location>
        <begin position="86"/>
        <end position="185"/>
    </location>
</feature>
<proteinExistence type="predicted"/>
<dbReference type="InterPro" id="IPR018834">
    <property type="entry name" value="DNA/RNA-bd_Est1-type"/>
</dbReference>
<feature type="non-terminal residue" evidence="5">
    <location>
        <position position="1"/>
    </location>
</feature>
<accession>A0AA36CA48</accession>
<dbReference type="PANTHER" id="PTHR20905">
    <property type="entry name" value="N-ACETYLTRANSFERASE-RELATED"/>
    <property type="match status" value="1"/>
</dbReference>
<dbReference type="SUPFAM" id="SSF48452">
    <property type="entry name" value="TPR-like"/>
    <property type="match status" value="1"/>
</dbReference>
<feature type="chain" id="PRO_5041361983" description="DNA/RNA-binding domain-containing protein" evidence="3">
    <location>
        <begin position="32"/>
        <end position="658"/>
    </location>
</feature>
<evidence type="ECO:0000256" key="2">
    <source>
        <dbReference type="SAM" id="MobiDB-lite"/>
    </source>
</evidence>
<dbReference type="Gene3D" id="1.25.40.10">
    <property type="entry name" value="Tetratricopeptide repeat domain"/>
    <property type="match status" value="1"/>
</dbReference>
<protein>
    <recommendedName>
        <fullName evidence="4">DNA/RNA-binding domain-containing protein</fullName>
    </recommendedName>
</protein>
<dbReference type="GO" id="GO:0008080">
    <property type="term" value="F:N-acetyltransferase activity"/>
    <property type="evidence" value="ECO:0007669"/>
    <property type="project" value="TreeGrafter"/>
</dbReference>
<dbReference type="SUPFAM" id="SSF55729">
    <property type="entry name" value="Acyl-CoA N-acyltransferases (Nat)"/>
    <property type="match status" value="1"/>
</dbReference>
<dbReference type="InterPro" id="IPR016181">
    <property type="entry name" value="Acyl_CoA_acyltransferase"/>
</dbReference>
<evidence type="ECO:0000313" key="5">
    <source>
        <dbReference type="EMBL" id="CAJ0565175.1"/>
    </source>
</evidence>
<evidence type="ECO:0000259" key="4">
    <source>
        <dbReference type="Pfam" id="PF10373"/>
    </source>
</evidence>
<evidence type="ECO:0000313" key="6">
    <source>
        <dbReference type="Proteomes" id="UP001177023"/>
    </source>
</evidence>
<reference evidence="5" key="1">
    <citation type="submission" date="2023-06" db="EMBL/GenBank/DDBJ databases">
        <authorList>
            <person name="Delattre M."/>
        </authorList>
    </citation>
    <scope>NUCLEOTIDE SEQUENCE</scope>
    <source>
        <strain evidence="5">AF72</strain>
    </source>
</reference>
<keyword evidence="1" id="KW-0866">Nonsense-mediated mRNA decay</keyword>
<evidence type="ECO:0000256" key="1">
    <source>
        <dbReference type="ARBA" id="ARBA00023161"/>
    </source>
</evidence>
<gene>
    <name evidence="5" type="ORF">MSPICULIGERA_LOCUS3829</name>
</gene>
<dbReference type="EMBL" id="CATQJA010001001">
    <property type="protein sequence ID" value="CAJ0565175.1"/>
    <property type="molecule type" value="Genomic_DNA"/>
</dbReference>
<dbReference type="CDD" id="cd04301">
    <property type="entry name" value="NAT_SF"/>
    <property type="match status" value="1"/>
</dbReference>
<keyword evidence="6" id="KW-1185">Reference proteome</keyword>
<organism evidence="5 6">
    <name type="scientific">Mesorhabditis spiculigera</name>
    <dbReference type="NCBI Taxonomy" id="96644"/>
    <lineage>
        <taxon>Eukaryota</taxon>
        <taxon>Metazoa</taxon>
        <taxon>Ecdysozoa</taxon>
        <taxon>Nematoda</taxon>
        <taxon>Chromadorea</taxon>
        <taxon>Rhabditida</taxon>
        <taxon>Rhabditina</taxon>
        <taxon>Rhabditomorpha</taxon>
        <taxon>Rhabditoidea</taxon>
        <taxon>Rhabditidae</taxon>
        <taxon>Mesorhabditinae</taxon>
        <taxon>Mesorhabditis</taxon>
    </lineage>
</organism>
<dbReference type="GO" id="GO:0000184">
    <property type="term" value="P:nuclear-transcribed mRNA catabolic process, nonsense-mediated decay"/>
    <property type="evidence" value="ECO:0007669"/>
    <property type="project" value="UniProtKB-KW"/>
</dbReference>
<name>A0AA36CA48_9BILA</name>
<dbReference type="Proteomes" id="UP001177023">
    <property type="component" value="Unassembled WGS sequence"/>
</dbReference>
<dbReference type="InterPro" id="IPR011990">
    <property type="entry name" value="TPR-like_helical_dom_sf"/>
</dbReference>
<dbReference type="AlphaFoldDB" id="A0AA36CA48"/>
<dbReference type="PANTHER" id="PTHR20905:SF17">
    <property type="entry name" value="N-ACETYLTRANSFERASE DOMAIN-CONTAINING PROTEIN"/>
    <property type="match status" value="1"/>
</dbReference>
<keyword evidence="3" id="KW-0732">Signal</keyword>
<evidence type="ECO:0000256" key="3">
    <source>
        <dbReference type="SAM" id="SignalP"/>
    </source>
</evidence>
<feature type="signal peptide" evidence="3">
    <location>
        <begin position="1"/>
        <end position="31"/>
    </location>
</feature>